<evidence type="ECO:0000313" key="2">
    <source>
        <dbReference type="EMBL" id="ACL22524.1"/>
    </source>
</evidence>
<proteinExistence type="predicted"/>
<organism evidence="2 3">
    <name type="scientific">Desulfitobacterium hafniense (strain DSM 10664 / DCB-2)</name>
    <dbReference type="NCBI Taxonomy" id="272564"/>
    <lineage>
        <taxon>Bacteria</taxon>
        <taxon>Bacillati</taxon>
        <taxon>Bacillota</taxon>
        <taxon>Clostridia</taxon>
        <taxon>Eubacteriales</taxon>
        <taxon>Desulfitobacteriaceae</taxon>
        <taxon>Desulfitobacterium</taxon>
    </lineage>
</organism>
<protein>
    <submittedName>
        <fullName evidence="2">Uncharacterized protein</fullName>
    </submittedName>
</protein>
<dbReference type="Proteomes" id="UP000007726">
    <property type="component" value="Chromosome"/>
</dbReference>
<dbReference type="HOGENOM" id="CLU_3373398_0_0_9"/>
<reference evidence="2 3" key="1">
    <citation type="journal article" date="2012" name="BMC Microbiol.">
        <title>Genome sequence of Desulfitobacterium hafniense DCB-2, a Gram-positive anaerobe capable of dehalogenation and metal reduction.</title>
        <authorList>
            <person name="Kim S.H."/>
            <person name="Harzman C."/>
            <person name="Davis J.K."/>
            <person name="Hutcheson R."/>
            <person name="Broderick J.B."/>
            <person name="Marsh T.L."/>
            <person name="Tiedje J.M."/>
        </authorList>
    </citation>
    <scope>NUCLEOTIDE SEQUENCE [LARGE SCALE GENOMIC DNA]</scope>
    <source>
        <strain evidence="3">DSM 10664 / DCB-2</strain>
    </source>
</reference>
<name>B8FWM6_DESHD</name>
<dbReference type="AlphaFoldDB" id="B8FWM6"/>
<feature type="region of interest" description="Disordered" evidence="1">
    <location>
        <begin position="1"/>
        <end position="34"/>
    </location>
</feature>
<dbReference type="EMBL" id="CP001336">
    <property type="protein sequence ID" value="ACL22524.1"/>
    <property type="molecule type" value="Genomic_DNA"/>
</dbReference>
<gene>
    <name evidence="2" type="ordered locus">Dhaf_4523</name>
</gene>
<evidence type="ECO:0000313" key="3">
    <source>
        <dbReference type="Proteomes" id="UP000007726"/>
    </source>
</evidence>
<evidence type="ECO:0000256" key="1">
    <source>
        <dbReference type="SAM" id="MobiDB-lite"/>
    </source>
</evidence>
<dbReference type="KEGG" id="dhd:Dhaf_4523"/>
<accession>B8FWM6</accession>
<sequence length="34" mass="3961">MRTKCESKCDQKKRLPDKGESGRVRLARIKTEDP</sequence>